<protein>
    <submittedName>
        <fullName evidence="1">Uncharacterized protein</fullName>
    </submittedName>
</protein>
<dbReference type="EMBL" id="SWJQ01000156">
    <property type="protein sequence ID" value="TRZ20253.1"/>
    <property type="molecule type" value="Genomic_DNA"/>
</dbReference>
<name>A0A8K1LNQ8_9PASS</name>
<sequence>MYLVNHQISENQFLQQLQFQFQNTQLIQEGQERGDPSWVCNNSQELSPGDGVWDKADNEFLASPLDKCHTVMASFAPPDRYPEDGQILHFNYCQQKGDTK</sequence>
<comment type="caution">
    <text evidence="1">The sequence shown here is derived from an EMBL/GenBank/DDBJ whole genome shotgun (WGS) entry which is preliminary data.</text>
</comment>
<keyword evidence="2" id="KW-1185">Reference proteome</keyword>
<dbReference type="Proteomes" id="UP000796761">
    <property type="component" value="Unassembled WGS sequence"/>
</dbReference>
<gene>
    <name evidence="1" type="ORF">HGM15179_006838</name>
</gene>
<accession>A0A8K1LNQ8</accession>
<dbReference type="AlphaFoldDB" id="A0A8K1LNQ8"/>
<evidence type="ECO:0000313" key="2">
    <source>
        <dbReference type="Proteomes" id="UP000796761"/>
    </source>
</evidence>
<organism evidence="1 2">
    <name type="scientific">Zosterops borbonicus</name>
    <dbReference type="NCBI Taxonomy" id="364589"/>
    <lineage>
        <taxon>Eukaryota</taxon>
        <taxon>Metazoa</taxon>
        <taxon>Chordata</taxon>
        <taxon>Craniata</taxon>
        <taxon>Vertebrata</taxon>
        <taxon>Euteleostomi</taxon>
        <taxon>Archelosauria</taxon>
        <taxon>Archosauria</taxon>
        <taxon>Dinosauria</taxon>
        <taxon>Saurischia</taxon>
        <taxon>Theropoda</taxon>
        <taxon>Coelurosauria</taxon>
        <taxon>Aves</taxon>
        <taxon>Neognathae</taxon>
        <taxon>Neoaves</taxon>
        <taxon>Telluraves</taxon>
        <taxon>Australaves</taxon>
        <taxon>Passeriformes</taxon>
        <taxon>Sylvioidea</taxon>
        <taxon>Zosteropidae</taxon>
        <taxon>Zosterops</taxon>
    </lineage>
</organism>
<reference evidence="1" key="1">
    <citation type="submission" date="2019-04" db="EMBL/GenBank/DDBJ databases">
        <title>Genome assembly of Zosterops borbonicus 15179.</title>
        <authorList>
            <person name="Leroy T."/>
            <person name="Anselmetti Y."/>
            <person name="Tilak M.-K."/>
            <person name="Nabholz B."/>
        </authorList>
    </citation>
    <scope>NUCLEOTIDE SEQUENCE</scope>
    <source>
        <strain evidence="1">HGM_15179</strain>
        <tissue evidence="1">Muscle</tissue>
    </source>
</reference>
<proteinExistence type="predicted"/>
<evidence type="ECO:0000313" key="1">
    <source>
        <dbReference type="EMBL" id="TRZ20253.1"/>
    </source>
</evidence>